<evidence type="ECO:0000313" key="2">
    <source>
        <dbReference type="Proteomes" id="UP000202081"/>
    </source>
</evidence>
<dbReference type="RefSeq" id="YP_009324183.1">
    <property type="nucleotide sequence ID" value="NC_031935.1"/>
</dbReference>
<protein>
    <submittedName>
        <fullName evidence="1">Uncharacterized protein</fullName>
    </submittedName>
</protein>
<dbReference type="Proteomes" id="UP000202081">
    <property type="component" value="Segment"/>
</dbReference>
<gene>
    <name evidence="1" type="ORF">P29B0810_020</name>
</gene>
<organism evidence="1 2">
    <name type="scientific">Synechococcus phage S-WAM2</name>
    <dbReference type="NCBI Taxonomy" id="1815522"/>
    <lineage>
        <taxon>Viruses</taxon>
        <taxon>Duplodnaviria</taxon>
        <taxon>Heunggongvirae</taxon>
        <taxon>Uroviricota</taxon>
        <taxon>Caudoviricetes</taxon>
        <taxon>Pantevenvirales</taxon>
        <taxon>Kyanoviridae</taxon>
        <taxon>Cymopoleiavirus</taxon>
        <taxon>Cymopoleiavirus swam2</taxon>
    </lineage>
</organism>
<dbReference type="KEGG" id="vg:30309093"/>
<reference evidence="1 2" key="1">
    <citation type="journal article" date="2016" name="Virology">
        <title>The genomic content and context of auxiliary metabolic genes in marine cyanomyoviruses.</title>
        <authorList>
            <person name="Crummett L.T."/>
            <person name="Puxty R.J."/>
            <person name="Weihe C."/>
            <person name="Marston M.F."/>
            <person name="Martiny J.B."/>
        </authorList>
    </citation>
    <scope>NUCLEOTIDE SEQUENCE [LARGE SCALE GENOMIC DNA]</scope>
    <source>
        <strain evidence="1">0810PA29</strain>
    </source>
</reference>
<sequence length="46" mass="5370">MALKTFKKIDSKGHEEIWEWEETPELKAFIKKQSITKLSAPPTRPT</sequence>
<keyword evidence="2" id="KW-1185">Reference proteome</keyword>
<proteinExistence type="predicted"/>
<dbReference type="EMBL" id="KU686211">
    <property type="protein sequence ID" value="AOV61715.1"/>
    <property type="molecule type" value="Genomic_DNA"/>
</dbReference>
<name>A0A1D8KSR1_9CAUD</name>
<accession>A0A1D8KSR1</accession>
<dbReference type="GeneID" id="30309093"/>
<evidence type="ECO:0000313" key="1">
    <source>
        <dbReference type="EMBL" id="AOV61715.1"/>
    </source>
</evidence>